<evidence type="ECO:0000313" key="1">
    <source>
        <dbReference type="EMBL" id="GEO81958.1"/>
    </source>
</evidence>
<organism evidence="1 2">
    <name type="scientific">Pararhodospirillum oryzae</name>
    <dbReference type="NCBI Taxonomy" id="478448"/>
    <lineage>
        <taxon>Bacteria</taxon>
        <taxon>Pseudomonadati</taxon>
        <taxon>Pseudomonadota</taxon>
        <taxon>Alphaproteobacteria</taxon>
        <taxon>Rhodospirillales</taxon>
        <taxon>Rhodospirillaceae</taxon>
        <taxon>Pararhodospirillum</taxon>
    </lineage>
</organism>
<protein>
    <recommendedName>
        <fullName evidence="3">Lipoprotein</fullName>
    </recommendedName>
</protein>
<proteinExistence type="predicted"/>
<reference evidence="1 2" key="1">
    <citation type="submission" date="2019-07" db="EMBL/GenBank/DDBJ databases">
        <title>Whole genome shotgun sequence of Rhodospirillum oryzae NBRC 107573.</title>
        <authorList>
            <person name="Hosoyama A."/>
            <person name="Uohara A."/>
            <person name="Ohji S."/>
            <person name="Ichikawa N."/>
        </authorList>
    </citation>
    <scope>NUCLEOTIDE SEQUENCE [LARGE SCALE GENOMIC DNA]</scope>
    <source>
        <strain evidence="1 2">NBRC 107573</strain>
    </source>
</reference>
<dbReference type="AlphaFoldDB" id="A0A512H970"/>
<keyword evidence="2" id="KW-1185">Reference proteome</keyword>
<dbReference type="Proteomes" id="UP000321567">
    <property type="component" value="Unassembled WGS sequence"/>
</dbReference>
<evidence type="ECO:0008006" key="3">
    <source>
        <dbReference type="Google" id="ProtNLM"/>
    </source>
</evidence>
<dbReference type="PROSITE" id="PS51257">
    <property type="entry name" value="PROKAR_LIPOPROTEIN"/>
    <property type="match status" value="1"/>
</dbReference>
<comment type="caution">
    <text evidence="1">The sequence shown here is derived from an EMBL/GenBank/DDBJ whole genome shotgun (WGS) entry which is preliminary data.</text>
</comment>
<sequence length="147" mass="16123">MAMRKVFFGATIVMVTLIASCASRKDSLNEIGNQSIDRVRIIASQNADFIRKNGDKELSGRSVQYVKDTMKDPDSALVRNVKVVDFEGGKVVCGEVNAKNSYGAYVGYSAFAASPKGAEFYQKDTSRFPSAIFEAQWNLGIIKVCSF</sequence>
<name>A0A512H970_9PROT</name>
<accession>A0A512H970</accession>
<dbReference type="EMBL" id="BJZO01000054">
    <property type="protein sequence ID" value="GEO81958.1"/>
    <property type="molecule type" value="Genomic_DNA"/>
</dbReference>
<gene>
    <name evidence="1" type="ORF">ROR02_20890</name>
</gene>
<evidence type="ECO:0000313" key="2">
    <source>
        <dbReference type="Proteomes" id="UP000321567"/>
    </source>
</evidence>